<dbReference type="InterPro" id="IPR001223">
    <property type="entry name" value="Glyco_hydro18_cat"/>
</dbReference>
<evidence type="ECO:0000259" key="9">
    <source>
        <dbReference type="PROSITE" id="PS51910"/>
    </source>
</evidence>
<evidence type="ECO:0000256" key="4">
    <source>
        <dbReference type="ARBA" id="ARBA00022525"/>
    </source>
</evidence>
<evidence type="ECO:0000256" key="6">
    <source>
        <dbReference type="ARBA" id="ARBA00023157"/>
    </source>
</evidence>
<sequence length="432" mass="48324">MLKYILLLVTLVIGTTQAARMVCYYDSASQFREGAGKLSLQDLEPALQFCSHLVYGYTAIDPESFQLKPLNKQLDITLNNYPNITALRRNHPQLLILLSVGGDRDLGEELPSSSYLNVLENQAHRNAFINSAVALLKAYDFDGLDLAWQFPKNPPVIVENKLKRFWRGFKGWFTSSKAVDENAAEHKEQFTTLVRELKDAFHSDGLMLTLTMLPHVDANLFIDVPSIINNLNFVNLGSYDFQTPERDPKIADHSAPIYAMSDRDPTHNVDYHVQLWLNNSAPSNKINIGVPAYGLSWIMSVDSGITGFPPIERTLGKGTAGKQIRIPGLMSWPEVCEKLLANKELSGEEARLRKVGDPIKRFGSYAYRSADDEGLNGLWVSYEEPDTAANKASYALAKNLGGVALFDLSLDDFRGQCDGEKYPILRSIKYKL</sequence>
<dbReference type="GO" id="GO:0004568">
    <property type="term" value="F:chitinase activity"/>
    <property type="evidence" value="ECO:0007669"/>
    <property type="project" value="TreeGrafter"/>
</dbReference>
<dbReference type="PROSITE" id="PS51910">
    <property type="entry name" value="GH18_2"/>
    <property type="match status" value="1"/>
</dbReference>
<dbReference type="GO" id="GO:0005576">
    <property type="term" value="C:extracellular region"/>
    <property type="evidence" value="ECO:0007669"/>
    <property type="project" value="UniProtKB-SubCell"/>
</dbReference>
<keyword evidence="3" id="KW-0217">Developmental protein</keyword>
<name>A0A0A1WVR5_ZEUCU</name>
<keyword evidence="4" id="KW-0964">Secreted</keyword>
<dbReference type="EMBL" id="GBXI01006963">
    <property type="protein sequence ID" value="JAD07329.1"/>
    <property type="molecule type" value="Transcribed_RNA"/>
</dbReference>
<dbReference type="AlphaFoldDB" id="A0A0A1WVR5"/>
<feature type="signal peptide" evidence="8">
    <location>
        <begin position="1"/>
        <end position="18"/>
    </location>
</feature>
<dbReference type="InterPro" id="IPR011583">
    <property type="entry name" value="Chitinase_II/V-like_cat"/>
</dbReference>
<dbReference type="CDD" id="cd02873">
    <property type="entry name" value="GH18_IDGF"/>
    <property type="match status" value="1"/>
</dbReference>
<dbReference type="PANTHER" id="PTHR11177">
    <property type="entry name" value="CHITINASE"/>
    <property type="match status" value="1"/>
</dbReference>
<evidence type="ECO:0000256" key="3">
    <source>
        <dbReference type="ARBA" id="ARBA00022473"/>
    </source>
</evidence>
<feature type="domain" description="GH18" evidence="9">
    <location>
        <begin position="19"/>
        <end position="432"/>
    </location>
</feature>
<evidence type="ECO:0000256" key="1">
    <source>
        <dbReference type="ARBA" id="ARBA00004613"/>
    </source>
</evidence>
<dbReference type="InterPro" id="IPR029070">
    <property type="entry name" value="Chitinase_insertion_sf"/>
</dbReference>
<proteinExistence type="inferred from homology"/>
<dbReference type="GO" id="GO:0008061">
    <property type="term" value="F:chitin binding"/>
    <property type="evidence" value="ECO:0007669"/>
    <property type="project" value="InterPro"/>
</dbReference>
<dbReference type="Gene3D" id="3.20.20.80">
    <property type="entry name" value="Glycosidases"/>
    <property type="match status" value="1"/>
</dbReference>
<evidence type="ECO:0000256" key="2">
    <source>
        <dbReference type="ARBA" id="ARBA00006606"/>
    </source>
</evidence>
<feature type="chain" id="PRO_5011029323" evidence="8">
    <location>
        <begin position="19"/>
        <end position="432"/>
    </location>
</feature>
<evidence type="ECO:0000313" key="11">
    <source>
        <dbReference type="EMBL" id="JAD07329.1"/>
    </source>
</evidence>
<protein>
    <submittedName>
        <fullName evidence="10">Chitinase-like protein Idgf4</fullName>
    </submittedName>
</protein>
<dbReference type="GO" id="GO:0006032">
    <property type="term" value="P:chitin catabolic process"/>
    <property type="evidence" value="ECO:0007669"/>
    <property type="project" value="TreeGrafter"/>
</dbReference>
<dbReference type="Pfam" id="PF00704">
    <property type="entry name" value="Glyco_hydro_18"/>
    <property type="match status" value="1"/>
</dbReference>
<accession>A0A0A1WVR5</accession>
<organism evidence="10">
    <name type="scientific">Zeugodacus cucurbitae</name>
    <name type="common">Melon fruit fly</name>
    <name type="synonym">Bactrocera cucurbitae</name>
    <dbReference type="NCBI Taxonomy" id="28588"/>
    <lineage>
        <taxon>Eukaryota</taxon>
        <taxon>Metazoa</taxon>
        <taxon>Ecdysozoa</taxon>
        <taxon>Arthropoda</taxon>
        <taxon>Hexapoda</taxon>
        <taxon>Insecta</taxon>
        <taxon>Pterygota</taxon>
        <taxon>Neoptera</taxon>
        <taxon>Endopterygota</taxon>
        <taxon>Diptera</taxon>
        <taxon>Brachycera</taxon>
        <taxon>Muscomorpha</taxon>
        <taxon>Tephritoidea</taxon>
        <taxon>Tephritidae</taxon>
        <taxon>Zeugodacus</taxon>
        <taxon>Zeugodacus</taxon>
    </lineage>
</organism>
<dbReference type="PANTHER" id="PTHR11177:SF235">
    <property type="entry name" value="CHITINASE-LIKE PROTEIN IDGF1-RELATED"/>
    <property type="match status" value="1"/>
</dbReference>
<dbReference type="GO" id="GO:0005975">
    <property type="term" value="P:carbohydrate metabolic process"/>
    <property type="evidence" value="ECO:0007669"/>
    <property type="project" value="InterPro"/>
</dbReference>
<dbReference type="Gene3D" id="3.10.50.10">
    <property type="match status" value="1"/>
</dbReference>
<gene>
    <name evidence="10" type="primary">Idgf4_2</name>
    <name evidence="11" type="synonym">Idgf4_1</name>
    <name evidence="11" type="ORF">g.46309</name>
    <name evidence="10" type="ORF">g.46310</name>
</gene>
<reference evidence="10" key="2">
    <citation type="journal article" date="2015" name="Gigascience">
        <title>Reconstructing a comprehensive transcriptome assembly of a white-pupal translocated strain of the pest fruit fly Bactrocera cucurbitae.</title>
        <authorList>
            <person name="Sim S.B."/>
            <person name="Calla B."/>
            <person name="Hall B."/>
            <person name="DeRego T."/>
            <person name="Geib S.M."/>
        </authorList>
    </citation>
    <scope>NUCLEOTIDE SEQUENCE</scope>
</reference>
<keyword evidence="5 8" id="KW-0732">Signal</keyword>
<dbReference type="SUPFAM" id="SSF54556">
    <property type="entry name" value="Chitinase insertion domain"/>
    <property type="match status" value="1"/>
</dbReference>
<dbReference type="SUPFAM" id="SSF51445">
    <property type="entry name" value="(Trans)glycosidases"/>
    <property type="match status" value="1"/>
</dbReference>
<dbReference type="InterPro" id="IPR017853">
    <property type="entry name" value="GH"/>
</dbReference>
<keyword evidence="7" id="KW-0325">Glycoprotein</keyword>
<dbReference type="InterPro" id="IPR050314">
    <property type="entry name" value="Glycosyl_Hydrlase_18"/>
</dbReference>
<evidence type="ECO:0000313" key="10">
    <source>
        <dbReference type="EMBL" id="JAD02610.1"/>
    </source>
</evidence>
<dbReference type="SMART" id="SM00636">
    <property type="entry name" value="Glyco_18"/>
    <property type="match status" value="1"/>
</dbReference>
<evidence type="ECO:0000256" key="5">
    <source>
        <dbReference type="ARBA" id="ARBA00022729"/>
    </source>
</evidence>
<evidence type="ECO:0000256" key="7">
    <source>
        <dbReference type="ARBA" id="ARBA00023180"/>
    </source>
</evidence>
<comment type="subcellular location">
    <subcellularLocation>
        <location evidence="1">Secreted</location>
    </subcellularLocation>
</comment>
<dbReference type="EMBL" id="GBXI01011682">
    <property type="protein sequence ID" value="JAD02610.1"/>
    <property type="molecule type" value="Transcribed_RNA"/>
</dbReference>
<comment type="similarity">
    <text evidence="2">Belongs to the glycosyl hydrolase 18 family. IDGF subfamily.</text>
</comment>
<dbReference type="InterPro" id="IPR015520">
    <property type="entry name" value="IDGF"/>
</dbReference>
<reference evidence="10" key="1">
    <citation type="submission" date="2014-11" db="EMBL/GenBank/DDBJ databases">
        <authorList>
            <person name="Geib S."/>
        </authorList>
    </citation>
    <scope>NUCLEOTIDE SEQUENCE</scope>
</reference>
<keyword evidence="6" id="KW-1015">Disulfide bond</keyword>
<evidence type="ECO:0000256" key="8">
    <source>
        <dbReference type="SAM" id="SignalP"/>
    </source>
</evidence>
<dbReference type="FunFam" id="3.20.20.80:FF:000071">
    <property type="entry name" value="Imaginal disc growth factor"/>
    <property type="match status" value="1"/>
</dbReference>